<gene>
    <name evidence="2" type="ORF">EZMO1_1994</name>
</gene>
<evidence type="ECO:0000313" key="2">
    <source>
        <dbReference type="EMBL" id="AMO56117.1"/>
    </source>
</evidence>
<dbReference type="Proteomes" id="UP000071065">
    <property type="component" value="Chromosome"/>
</dbReference>
<name>A0A142BBJ1_9GAMM</name>
<organism evidence="2 3">
    <name type="scientific">Endozoicomonas montiporae CL-33</name>
    <dbReference type="NCBI Taxonomy" id="570277"/>
    <lineage>
        <taxon>Bacteria</taxon>
        <taxon>Pseudomonadati</taxon>
        <taxon>Pseudomonadota</taxon>
        <taxon>Gammaproteobacteria</taxon>
        <taxon>Oceanospirillales</taxon>
        <taxon>Endozoicomonadaceae</taxon>
        <taxon>Endozoicomonas</taxon>
    </lineage>
</organism>
<dbReference type="EMBL" id="CP013251">
    <property type="protein sequence ID" value="AMO56117.1"/>
    <property type="molecule type" value="Genomic_DNA"/>
</dbReference>
<dbReference type="PATRIC" id="fig|570277.3.peg.2139"/>
<evidence type="ECO:0000256" key="1">
    <source>
        <dbReference type="SAM" id="MobiDB-lite"/>
    </source>
</evidence>
<proteinExistence type="predicted"/>
<sequence length="628" mass="70297">MPYLPSNSQDFQFTADPYQPSADFSFYPQQGIPFLTPPSVTSTYQSQWQKGQVKQQAHYALYGSSVTINTERQQISHQAMPVQARETGLFWSKVPDLQVRVQSRHGYSQSKSSQTRQEWNQLTAQDVQPEVVWDQSVTPKNIQPEYQWKQARELDRQKTERFDRVDEYSTVIEQEKTGYTIAQPSLLNFAFNGKRYTPAISPNVYFRLDNSAVNQTIRPTDSHQRASYSSNQTQDEAIVIPWGKGHKHTDNEYTGNYGGETKPEDPKKPEPIQPDIRESYLLMNTVTIVTLPDRTPIELKQISINLDIDSFSWEFSGELWGASSLALVEPNHNGIKQIEVDINGWKWIFMVERYTSQRQLGQEQYTIYGTSRTQLLAAPYAPQRSKSSSSNINAKQAISEELQNTGFTAEYPDLNEYATPDWIIPGGTFSYQNETPMKVIGGLATTAGSVIIPARDSDTLFIQSRYPASPWAWDAATMDAVIPASMVISLSASWRPEPQYNAVYVSGTHSGVSVNVKRTGTAGDKPAPDILEDWLTETQVNTERGRNELAKGGHQSVIMVDIPLTDTNTAPGLIQPGQLVEVMDSLNGQSGNWRALCLSTSISLSGGKVTQSIELERHYFTASSSGSQ</sequence>
<feature type="compositionally biased region" description="Basic and acidic residues" evidence="1">
    <location>
        <begin position="261"/>
        <end position="271"/>
    </location>
</feature>
<evidence type="ECO:0000313" key="3">
    <source>
        <dbReference type="Proteomes" id="UP000071065"/>
    </source>
</evidence>
<feature type="region of interest" description="Disordered" evidence="1">
    <location>
        <begin position="244"/>
        <end position="271"/>
    </location>
</feature>
<accession>A0A142BBJ1</accession>
<dbReference type="AlphaFoldDB" id="A0A142BBJ1"/>
<dbReference type="KEGG" id="emp:EZMO1_1994"/>
<dbReference type="OrthoDB" id="8609885at2"/>
<dbReference type="STRING" id="570277.EZMO1_1994"/>
<protein>
    <submittedName>
        <fullName evidence="2">Uncharacterized protein</fullName>
    </submittedName>
</protein>
<reference evidence="2 3" key="1">
    <citation type="journal article" date="2016" name="Front. Microbiol.">
        <title>Genomic Insight into the Host-Endosymbiont Relationship of Endozoicomonas montiporae CL-33(T) with its Coral Host.</title>
        <authorList>
            <person name="Ding J.-Y."/>
            <person name="Shiu J.-H."/>
            <person name="Chen W.-M."/>
            <person name="Chiang Y.-R."/>
            <person name="Tang S.-L."/>
        </authorList>
    </citation>
    <scope>NUCLEOTIDE SEQUENCE [LARGE SCALE GENOMIC DNA]</scope>
    <source>
        <strain evidence="2 3">CL-33</strain>
    </source>
</reference>
<dbReference type="RefSeq" id="WP_051789384.1">
    <property type="nucleotide sequence ID" value="NZ_CP013251.1"/>
</dbReference>